<dbReference type="GO" id="GO:0000160">
    <property type="term" value="P:phosphorelay signal transduction system"/>
    <property type="evidence" value="ECO:0007669"/>
    <property type="project" value="InterPro"/>
</dbReference>
<dbReference type="Gene3D" id="3.40.50.2300">
    <property type="match status" value="1"/>
</dbReference>
<dbReference type="PANTHER" id="PTHR44520">
    <property type="entry name" value="RESPONSE REGULATOR RCP1-RELATED"/>
    <property type="match status" value="1"/>
</dbReference>
<dbReference type="PANTHER" id="PTHR44520:SF1">
    <property type="entry name" value="TWO-COMPONENT SYSTEM REGULATORY PROTEIN"/>
    <property type="match status" value="1"/>
</dbReference>
<dbReference type="CDD" id="cd17557">
    <property type="entry name" value="REC_Rcp-like"/>
    <property type="match status" value="1"/>
</dbReference>
<dbReference type="EMBL" id="DSRU01000412">
    <property type="protein sequence ID" value="HFN01477.1"/>
    <property type="molecule type" value="Genomic_DNA"/>
</dbReference>
<organism evidence="3">
    <name type="scientific">Oscillatoriales cyanobacterium SpSt-418</name>
    <dbReference type="NCBI Taxonomy" id="2282169"/>
    <lineage>
        <taxon>Bacteria</taxon>
        <taxon>Bacillati</taxon>
        <taxon>Cyanobacteriota</taxon>
        <taxon>Cyanophyceae</taxon>
        <taxon>Oscillatoriophycideae</taxon>
        <taxon>Oscillatoriales</taxon>
    </lineage>
</organism>
<dbReference type="InterPro" id="IPR001789">
    <property type="entry name" value="Sig_transdc_resp-reg_receiver"/>
</dbReference>
<sequence length="149" mass="17135">MSAEYTILLVEDNPKDVFLIQRAFRKAEIIAQLQVVTDGDAAVQYLAGQAPYHDRLIYPLPAFVLLDLKLPRRSGAEVLSWLRQEPMLRRLPVVILTSSKEYRDVNQVYDLGANAYIVKPIDFDRLVDIIKTINLHWIIYNEKPQLGTL</sequence>
<dbReference type="PROSITE" id="PS50110">
    <property type="entry name" value="RESPONSE_REGULATORY"/>
    <property type="match status" value="1"/>
</dbReference>
<evidence type="ECO:0000256" key="1">
    <source>
        <dbReference type="PROSITE-ProRule" id="PRU00169"/>
    </source>
</evidence>
<accession>A0A7C3PMD3</accession>
<reference evidence="3" key="1">
    <citation type="journal article" date="2020" name="mSystems">
        <title>Genome- and Community-Level Interaction Insights into Carbon Utilization and Element Cycling Functions of Hydrothermarchaeota in Hydrothermal Sediment.</title>
        <authorList>
            <person name="Zhou Z."/>
            <person name="Liu Y."/>
            <person name="Xu W."/>
            <person name="Pan J."/>
            <person name="Luo Z.H."/>
            <person name="Li M."/>
        </authorList>
    </citation>
    <scope>NUCLEOTIDE SEQUENCE [LARGE SCALE GENOMIC DNA]</scope>
    <source>
        <strain evidence="3">SpSt-418</strain>
    </source>
</reference>
<dbReference type="InterPro" id="IPR052893">
    <property type="entry name" value="TCS_response_regulator"/>
</dbReference>
<protein>
    <submittedName>
        <fullName evidence="3">Response regulator</fullName>
    </submittedName>
</protein>
<dbReference type="AlphaFoldDB" id="A0A7C3PMD3"/>
<feature type="domain" description="Response regulatory" evidence="2">
    <location>
        <begin position="6"/>
        <end position="134"/>
    </location>
</feature>
<name>A0A7C3PMD3_9CYAN</name>
<dbReference type="SMART" id="SM00448">
    <property type="entry name" value="REC"/>
    <property type="match status" value="1"/>
</dbReference>
<comment type="caution">
    <text evidence="3">The sequence shown here is derived from an EMBL/GenBank/DDBJ whole genome shotgun (WGS) entry which is preliminary data.</text>
</comment>
<evidence type="ECO:0000259" key="2">
    <source>
        <dbReference type="PROSITE" id="PS50110"/>
    </source>
</evidence>
<dbReference type="InterPro" id="IPR011006">
    <property type="entry name" value="CheY-like_superfamily"/>
</dbReference>
<proteinExistence type="predicted"/>
<gene>
    <name evidence="3" type="ORF">ENR64_27770</name>
</gene>
<dbReference type="SUPFAM" id="SSF52172">
    <property type="entry name" value="CheY-like"/>
    <property type="match status" value="1"/>
</dbReference>
<keyword evidence="1" id="KW-0597">Phosphoprotein</keyword>
<feature type="modified residue" description="4-aspartylphosphate" evidence="1">
    <location>
        <position position="67"/>
    </location>
</feature>
<dbReference type="Pfam" id="PF00072">
    <property type="entry name" value="Response_reg"/>
    <property type="match status" value="1"/>
</dbReference>
<evidence type="ECO:0000313" key="3">
    <source>
        <dbReference type="EMBL" id="HFN01477.1"/>
    </source>
</evidence>